<proteinExistence type="predicted"/>
<dbReference type="OrthoDB" id="29815at2"/>
<dbReference type="Gene3D" id="1.10.246.40">
    <property type="entry name" value="Tn5 transposase, domain 1"/>
    <property type="match status" value="1"/>
</dbReference>
<dbReference type="RefSeq" id="WP_135763939.1">
    <property type="nucleotide sequence ID" value="NZ_RQHV01000042.1"/>
</dbReference>
<gene>
    <name evidence="2" type="ORF">EHS11_08530</name>
</gene>
<dbReference type="Pfam" id="PF14706">
    <property type="entry name" value="Tnp_DNA_bind"/>
    <property type="match status" value="1"/>
</dbReference>
<comment type="caution">
    <text evidence="2">The sequence shown here is derived from an EMBL/GenBank/DDBJ whole genome shotgun (WGS) entry which is preliminary data.</text>
</comment>
<evidence type="ECO:0000259" key="1">
    <source>
        <dbReference type="Pfam" id="PF14706"/>
    </source>
</evidence>
<accession>A0A4R9LSE1</accession>
<sequence length="138" mass="15810">MENEQEKRLKAFQAGDVSWYEEEFLDLYLGDKRLGKRLGMILDSKMKNPQSSIPTSMNSWAKTKGAYRFFSNEKAEPQLILDSHRSATVGRFEDRQIILAPQDTTDISFQNGNDIEGLGYINDSKHVKGFFYHPTLAV</sequence>
<evidence type="ECO:0000313" key="3">
    <source>
        <dbReference type="Proteomes" id="UP000298264"/>
    </source>
</evidence>
<name>A0A4R9LSE1_9LEPT</name>
<feature type="non-terminal residue" evidence="2">
    <location>
        <position position="138"/>
    </location>
</feature>
<keyword evidence="3" id="KW-1185">Reference proteome</keyword>
<feature type="domain" description="Transposase Tn5-like N-terminal" evidence="1">
    <location>
        <begin position="18"/>
        <end position="74"/>
    </location>
</feature>
<dbReference type="InterPro" id="IPR012337">
    <property type="entry name" value="RNaseH-like_sf"/>
</dbReference>
<reference evidence="2" key="1">
    <citation type="journal article" date="2019" name="PLoS Negl. Trop. Dis.">
        <title>Revisiting the worldwide diversity of Leptospira species in the environment.</title>
        <authorList>
            <person name="Vincent A.T."/>
            <person name="Schiettekatte O."/>
            <person name="Bourhy P."/>
            <person name="Veyrier F.J."/>
            <person name="Picardeau M."/>
        </authorList>
    </citation>
    <scope>NUCLEOTIDE SEQUENCE [LARGE SCALE GENOMIC DNA]</scope>
    <source>
        <strain evidence="2">201400974</strain>
    </source>
</reference>
<dbReference type="AlphaFoldDB" id="A0A4R9LSE1"/>
<dbReference type="Gene3D" id="3.90.350.10">
    <property type="entry name" value="Transposase Inhibitor Protein From Tn5, Chain A, domain 1"/>
    <property type="match status" value="1"/>
</dbReference>
<dbReference type="SUPFAM" id="SSF53098">
    <property type="entry name" value="Ribonuclease H-like"/>
    <property type="match status" value="1"/>
</dbReference>
<dbReference type="EMBL" id="RQHV01000042">
    <property type="protein sequence ID" value="TGN11186.1"/>
    <property type="molecule type" value="Genomic_DNA"/>
</dbReference>
<dbReference type="InterPro" id="IPR038215">
    <property type="entry name" value="TN5-like_N_sf"/>
</dbReference>
<organism evidence="2 3">
    <name type="scientific">Leptospira ilyithenensis</name>
    <dbReference type="NCBI Taxonomy" id="2484901"/>
    <lineage>
        <taxon>Bacteria</taxon>
        <taxon>Pseudomonadati</taxon>
        <taxon>Spirochaetota</taxon>
        <taxon>Spirochaetia</taxon>
        <taxon>Leptospirales</taxon>
        <taxon>Leptospiraceae</taxon>
        <taxon>Leptospira</taxon>
    </lineage>
</organism>
<evidence type="ECO:0000313" key="2">
    <source>
        <dbReference type="EMBL" id="TGN11186.1"/>
    </source>
</evidence>
<protein>
    <submittedName>
        <fullName evidence="2">Transposase</fullName>
    </submittedName>
</protein>
<dbReference type="InterPro" id="IPR014735">
    <property type="entry name" value="Transposase_Tn5-like_N"/>
</dbReference>
<dbReference type="Proteomes" id="UP000298264">
    <property type="component" value="Unassembled WGS sequence"/>
</dbReference>